<feature type="region of interest" description="Disordered" evidence="1">
    <location>
        <begin position="181"/>
        <end position="217"/>
    </location>
</feature>
<reference evidence="2" key="1">
    <citation type="journal article" date="2021" name="Nat. Commun.">
        <title>Genetic determinants of endophytism in the Arabidopsis root mycobiome.</title>
        <authorList>
            <person name="Mesny F."/>
            <person name="Miyauchi S."/>
            <person name="Thiergart T."/>
            <person name="Pickel B."/>
            <person name="Atanasova L."/>
            <person name="Karlsson M."/>
            <person name="Huettel B."/>
            <person name="Barry K.W."/>
            <person name="Haridas S."/>
            <person name="Chen C."/>
            <person name="Bauer D."/>
            <person name="Andreopoulos W."/>
            <person name="Pangilinan J."/>
            <person name="LaButti K."/>
            <person name="Riley R."/>
            <person name="Lipzen A."/>
            <person name="Clum A."/>
            <person name="Drula E."/>
            <person name="Henrissat B."/>
            <person name="Kohler A."/>
            <person name="Grigoriev I.V."/>
            <person name="Martin F.M."/>
            <person name="Hacquard S."/>
        </authorList>
    </citation>
    <scope>NUCLEOTIDE SEQUENCE</scope>
    <source>
        <strain evidence="2">MPI-CAGE-CH-0235</strain>
    </source>
</reference>
<name>A0A8K0SWB0_9HYPO</name>
<protein>
    <submittedName>
        <fullName evidence="2">Uncharacterized protein</fullName>
    </submittedName>
</protein>
<dbReference type="Proteomes" id="UP000813444">
    <property type="component" value="Unassembled WGS sequence"/>
</dbReference>
<evidence type="ECO:0000313" key="2">
    <source>
        <dbReference type="EMBL" id="KAH7318380.1"/>
    </source>
</evidence>
<keyword evidence="3" id="KW-1185">Reference proteome</keyword>
<dbReference type="EMBL" id="JAGPNK010000007">
    <property type="protein sequence ID" value="KAH7318380.1"/>
    <property type="molecule type" value="Genomic_DNA"/>
</dbReference>
<proteinExistence type="predicted"/>
<comment type="caution">
    <text evidence="2">The sequence shown here is derived from an EMBL/GenBank/DDBJ whole genome shotgun (WGS) entry which is preliminary data.</text>
</comment>
<gene>
    <name evidence="2" type="ORF">B0I35DRAFT_431975</name>
</gene>
<dbReference type="AlphaFoldDB" id="A0A8K0SWB0"/>
<evidence type="ECO:0000256" key="1">
    <source>
        <dbReference type="SAM" id="MobiDB-lite"/>
    </source>
</evidence>
<organism evidence="2 3">
    <name type="scientific">Stachybotrys elegans</name>
    <dbReference type="NCBI Taxonomy" id="80388"/>
    <lineage>
        <taxon>Eukaryota</taxon>
        <taxon>Fungi</taxon>
        <taxon>Dikarya</taxon>
        <taxon>Ascomycota</taxon>
        <taxon>Pezizomycotina</taxon>
        <taxon>Sordariomycetes</taxon>
        <taxon>Hypocreomycetidae</taxon>
        <taxon>Hypocreales</taxon>
        <taxon>Stachybotryaceae</taxon>
        <taxon>Stachybotrys</taxon>
    </lineage>
</organism>
<sequence>MPCAVALVHSRGCGHYIPLKLRCDSAECPGLSTHSFESVLTAHSWLYCDGCLTSHMASMKEEYSTTFQMMRDTWAENSNVSMETKTMYIRNVHMRERSAHQAIEGRSEELQQMALAMRSWISSYGQAVFTARHSEGPQAEQARLAMEYMKPHIQASWGMNIVHWDDEPTSHCVICRCRTPEMSDSDSPDVSSAPQGQTVPRAPSSGPPTPASNNTVLPAATADGRAVPPVTPRVLPPVPDFWGHDATQIQAGSPTQYEVVANPSAMLPLAQHEPMDPSAMYNVTQNAVLIPSVAFRQTQNVATAPSTAGRSIPYPVRYNAFMGYLPEDTGPGGFG</sequence>
<evidence type="ECO:0000313" key="3">
    <source>
        <dbReference type="Proteomes" id="UP000813444"/>
    </source>
</evidence>
<accession>A0A8K0SWB0</accession>